<dbReference type="EMBL" id="GBXM01000076">
    <property type="protein sequence ID" value="JAI08502.1"/>
    <property type="molecule type" value="Transcribed_RNA"/>
</dbReference>
<reference evidence="1" key="1">
    <citation type="submission" date="2014-11" db="EMBL/GenBank/DDBJ databases">
        <authorList>
            <person name="Amaro Gonzalez C."/>
        </authorList>
    </citation>
    <scope>NUCLEOTIDE SEQUENCE</scope>
</reference>
<dbReference type="AlphaFoldDB" id="A0A0E9Y1C4"/>
<name>A0A0E9Y1C4_ANGAN</name>
<organism evidence="1">
    <name type="scientific">Anguilla anguilla</name>
    <name type="common">European freshwater eel</name>
    <name type="synonym">Muraena anguilla</name>
    <dbReference type="NCBI Taxonomy" id="7936"/>
    <lineage>
        <taxon>Eukaryota</taxon>
        <taxon>Metazoa</taxon>
        <taxon>Chordata</taxon>
        <taxon>Craniata</taxon>
        <taxon>Vertebrata</taxon>
        <taxon>Euteleostomi</taxon>
        <taxon>Actinopterygii</taxon>
        <taxon>Neopterygii</taxon>
        <taxon>Teleostei</taxon>
        <taxon>Anguilliformes</taxon>
        <taxon>Anguillidae</taxon>
        <taxon>Anguilla</taxon>
    </lineage>
</organism>
<evidence type="ECO:0000313" key="1">
    <source>
        <dbReference type="EMBL" id="JAI08502.1"/>
    </source>
</evidence>
<proteinExistence type="predicted"/>
<reference evidence="1" key="2">
    <citation type="journal article" date="2015" name="Fish Shellfish Immunol.">
        <title>Early steps in the European eel (Anguilla anguilla)-Vibrio vulnificus interaction in the gills: Role of the RtxA13 toxin.</title>
        <authorList>
            <person name="Callol A."/>
            <person name="Pajuelo D."/>
            <person name="Ebbesson L."/>
            <person name="Teles M."/>
            <person name="MacKenzie S."/>
            <person name="Amaro C."/>
        </authorList>
    </citation>
    <scope>NUCLEOTIDE SEQUENCE</scope>
</reference>
<sequence>MVISKIAGYTSKITHKKYIRSICYVDKKFKAAKNRNEVLFCTDNM</sequence>
<protein>
    <submittedName>
        <fullName evidence="1">Uncharacterized protein</fullName>
    </submittedName>
</protein>
<accession>A0A0E9Y1C4</accession>